<feature type="region of interest" description="Disordered" evidence="5">
    <location>
        <begin position="962"/>
        <end position="1096"/>
    </location>
</feature>
<evidence type="ECO:0000256" key="2">
    <source>
        <dbReference type="ARBA" id="ARBA00022676"/>
    </source>
</evidence>
<dbReference type="GO" id="GO:0016757">
    <property type="term" value="F:glycosyltransferase activity"/>
    <property type="evidence" value="ECO:0007669"/>
    <property type="project" value="UniProtKB-KW"/>
</dbReference>
<dbReference type="GO" id="GO:0046872">
    <property type="term" value="F:metal ion binding"/>
    <property type="evidence" value="ECO:0007669"/>
    <property type="project" value="UniProtKB-KW"/>
</dbReference>
<feature type="compositionally biased region" description="Polar residues" evidence="5">
    <location>
        <begin position="990"/>
        <end position="1025"/>
    </location>
</feature>
<dbReference type="SUPFAM" id="SSF53448">
    <property type="entry name" value="Nucleotide-diphospho-sugar transferases"/>
    <property type="match status" value="1"/>
</dbReference>
<feature type="compositionally biased region" description="Polar residues" evidence="5">
    <location>
        <begin position="1050"/>
        <end position="1061"/>
    </location>
</feature>
<keyword evidence="4" id="KW-0479">Metal-binding</keyword>
<dbReference type="InterPro" id="IPR029044">
    <property type="entry name" value="Nucleotide-diphossugar_trans"/>
</dbReference>
<sequence>MKLRSRSFECSWRRASRCLPSLLTRCLSRLEDGLASGAWRGEWQGQDAGELTEGGASDDTVDGPSGSGETSLDCHDAHPNADSPDMLHVVFASDISQSEGVQASVASVVSSAASPDELTIHIMVQVSSLAGFKERFAIRPECQGTVTETGVLVKVHGIDPKLIERAVAKVPNSIKQERGAIDTVENFARFYMHLILERAVVIYLDADTIVQADLGLLRKELIASGKTIGFVARKSEVRMDKFLRKPKGCSAQLGASWKSLYSLPAYNVGVFAVNLQRWKEQRVAERVEDLVAQHNRCGGKLWVGGSQPPLLLAFLNLKEGEAKDYIVFDAAWNYGDLGWRKNIPVSKLTSKKVLHWNGNKKPWNPDGLYRDVWLPHRQRFNTLLKPYGATVEGPAGALAPPASPAQSKVAAKVKSSKVLVTTTLSVEELEARAACPSVQLLDEWGSDSITGQKCRMGKSYGCPASGHGGVYAKDGCFGLFSVSDKATVCGRSQQECAAGVVPKPSSSCGLMILTTYFTTKKDWQRGKFAKPSYSKLQKLYQTTAQNGLNVSVVYDQLPDDLIAKYTSDRFHFVQVDLNDFDKRYGVNDVRYFFFERLLRENKDWEHIFIVDAFDVRVPMNPCPGIQKDKLYVGGEQDKLNGHPWMKARFSKMGGKYNTWYKTKVDNKMKILNCGITGGHRKVMQRLFGSMIKVLQDPALSARKKDEDINLNMAALNFIVYTEFEGQFINGQPLHSVYKRTSATVDINSERPEKPAAIAQGLQFLSDEALDEALGGRNVVTTWRCKLQPAAEAPFFLKPGMAVTPPASPRTLYFRLDEGDADAKPACRGKVAAGLGSRGGSSLSDREDLADWWGEQDASKASLQLALGRQRLADHSVCQLLERLEHLPESEPSTCTSLGGRGDRFHLQSFSSLGGQDEDGDCDHHDQSAPSLSPVAAQPSTASGSSCCRSMGLDVAGCRDPALASGSTAGGRAEQAEPPQRDTAAVAELGQASTASGPSATAFASNDRSREPTQPLTAESDSSELPSSNNNSNNNNNNNSNSLASAAQAVPCQSSPNQFGMVNNTHNNNNNQNNNNNNQNNNNNNNDNNNNNASVDVQGGANRVPCFATAVAAAVAAAAAAVDAGMGNNDNSNNNNNNNHNSNNSNNSNNNNIKDPISAASLSKLAAPSHDPMFAAAPSDNNNNNKNDNNNINNNNKKHNQQEKQQQQDASRAGSPEWTASQQPASLEIPRPRLPVA</sequence>
<accession>A0A813IV76</accession>
<feature type="compositionally biased region" description="Low complexity" evidence="5">
    <location>
        <begin position="1026"/>
        <end position="1041"/>
    </location>
</feature>
<dbReference type="Proteomes" id="UP000626109">
    <property type="component" value="Unassembled WGS sequence"/>
</dbReference>
<keyword evidence="2" id="KW-0328">Glycosyltransferase</keyword>
<evidence type="ECO:0000313" key="7">
    <source>
        <dbReference type="Proteomes" id="UP000626109"/>
    </source>
</evidence>
<feature type="region of interest" description="Disordered" evidence="5">
    <location>
        <begin position="1169"/>
        <end position="1236"/>
    </location>
</feature>
<feature type="region of interest" description="Disordered" evidence="5">
    <location>
        <begin position="48"/>
        <end position="79"/>
    </location>
</feature>
<evidence type="ECO:0000256" key="1">
    <source>
        <dbReference type="ARBA" id="ARBA00006351"/>
    </source>
</evidence>
<evidence type="ECO:0000256" key="3">
    <source>
        <dbReference type="ARBA" id="ARBA00022679"/>
    </source>
</evidence>
<reference evidence="6" key="1">
    <citation type="submission" date="2021-02" db="EMBL/GenBank/DDBJ databases">
        <authorList>
            <person name="Dougan E. K."/>
            <person name="Rhodes N."/>
            <person name="Thang M."/>
            <person name="Chan C."/>
        </authorList>
    </citation>
    <scope>NUCLEOTIDE SEQUENCE</scope>
</reference>
<feature type="compositionally biased region" description="Low complexity" evidence="5">
    <location>
        <begin position="1062"/>
        <end position="1091"/>
    </location>
</feature>
<evidence type="ECO:0000256" key="4">
    <source>
        <dbReference type="ARBA" id="ARBA00022723"/>
    </source>
</evidence>
<proteinExistence type="inferred from homology"/>
<comment type="caution">
    <text evidence="6">The sequence shown here is derived from an EMBL/GenBank/DDBJ whole genome shotgun (WGS) entry which is preliminary data.</text>
</comment>
<feature type="region of interest" description="Disordered" evidence="5">
    <location>
        <begin position="905"/>
        <end position="945"/>
    </location>
</feature>
<dbReference type="Gene3D" id="3.90.550.10">
    <property type="entry name" value="Spore Coat Polysaccharide Biosynthesis Protein SpsA, Chain A"/>
    <property type="match status" value="1"/>
</dbReference>
<dbReference type="GO" id="GO:0005794">
    <property type="term" value="C:Golgi apparatus"/>
    <property type="evidence" value="ECO:0007669"/>
    <property type="project" value="TreeGrafter"/>
</dbReference>
<evidence type="ECO:0000256" key="5">
    <source>
        <dbReference type="SAM" id="MobiDB-lite"/>
    </source>
</evidence>
<evidence type="ECO:0000313" key="6">
    <source>
        <dbReference type="EMBL" id="CAE8656671.1"/>
    </source>
</evidence>
<keyword evidence="3" id="KW-0808">Transferase</keyword>
<feature type="non-terminal residue" evidence="6">
    <location>
        <position position="1"/>
    </location>
</feature>
<feature type="compositionally biased region" description="Low complexity" evidence="5">
    <location>
        <begin position="1180"/>
        <end position="1194"/>
    </location>
</feature>
<dbReference type="PANTHER" id="PTHR13778">
    <property type="entry name" value="GLYCOSYLTRANSFERASE 8 DOMAIN-CONTAINING PROTEIN"/>
    <property type="match status" value="1"/>
</dbReference>
<dbReference type="AlphaFoldDB" id="A0A813IV76"/>
<organism evidence="6 7">
    <name type="scientific">Polarella glacialis</name>
    <name type="common">Dinoflagellate</name>
    <dbReference type="NCBI Taxonomy" id="89957"/>
    <lineage>
        <taxon>Eukaryota</taxon>
        <taxon>Sar</taxon>
        <taxon>Alveolata</taxon>
        <taxon>Dinophyceae</taxon>
        <taxon>Suessiales</taxon>
        <taxon>Suessiaceae</taxon>
        <taxon>Polarella</taxon>
    </lineage>
</organism>
<name>A0A813IV76_POLGL</name>
<dbReference type="Pfam" id="PF01501">
    <property type="entry name" value="Glyco_transf_8"/>
    <property type="match status" value="1"/>
</dbReference>
<gene>
    <name evidence="6" type="ORF">PGLA2088_LOCUS12326</name>
</gene>
<dbReference type="EMBL" id="CAJNNW010014501">
    <property type="protein sequence ID" value="CAE8656671.1"/>
    <property type="molecule type" value="Genomic_DNA"/>
</dbReference>
<protein>
    <submittedName>
        <fullName evidence="6">Uncharacterized protein</fullName>
    </submittedName>
</protein>
<comment type="similarity">
    <text evidence="1">Belongs to the glycosyltransferase 8 family.</text>
</comment>
<dbReference type="InterPro" id="IPR002495">
    <property type="entry name" value="Glyco_trans_8"/>
</dbReference>
<feature type="non-terminal residue" evidence="6">
    <location>
        <position position="1236"/>
    </location>
</feature>
<feature type="region of interest" description="Disordered" evidence="5">
    <location>
        <begin position="1127"/>
        <end position="1154"/>
    </location>
</feature>
<dbReference type="PANTHER" id="PTHR13778:SF47">
    <property type="entry name" value="LIPOPOLYSACCHARIDE 1,3-GALACTOSYLTRANSFERASE"/>
    <property type="match status" value="1"/>
</dbReference>
<dbReference type="InterPro" id="IPR050748">
    <property type="entry name" value="Glycosyltrans_8_dom-fam"/>
</dbReference>